<dbReference type="Gene3D" id="3.40.50.300">
    <property type="entry name" value="P-loop containing nucleotide triphosphate hydrolases"/>
    <property type="match status" value="1"/>
</dbReference>
<dbReference type="GO" id="GO:0000724">
    <property type="term" value="P:double-strand break repair via homologous recombination"/>
    <property type="evidence" value="ECO:0007669"/>
    <property type="project" value="InterPro"/>
</dbReference>
<dbReference type="GO" id="GO:0033063">
    <property type="term" value="C:Rad51B-Rad51C-Rad51D-XRCC2 complex"/>
    <property type="evidence" value="ECO:0007669"/>
    <property type="project" value="InterPro"/>
</dbReference>
<dbReference type="RefSeq" id="XP_034106141.1">
    <property type="nucleotide sequence ID" value="XM_034250250.2"/>
</dbReference>
<dbReference type="GeneID" id="117569182"/>
<evidence type="ECO:0000313" key="1">
    <source>
        <dbReference type="Proteomes" id="UP000515160"/>
    </source>
</evidence>
<dbReference type="OrthoDB" id="420422at2759"/>
<dbReference type="SUPFAM" id="SSF52540">
    <property type="entry name" value="P-loop containing nucleoside triphosphate hydrolases"/>
    <property type="match status" value="1"/>
</dbReference>
<proteinExistence type="predicted"/>
<dbReference type="CTD" id="7516"/>
<dbReference type="InterPro" id="IPR030547">
    <property type="entry name" value="XRCC2"/>
</dbReference>
<keyword evidence="1" id="KW-1185">Reference proteome</keyword>
<dbReference type="PANTHER" id="PTHR46644:SF2">
    <property type="entry name" value="DNA REPAIR PROTEIN XRCC2"/>
    <property type="match status" value="1"/>
</dbReference>
<gene>
    <name evidence="2" type="primary">LOC117569182</name>
</gene>
<protein>
    <submittedName>
        <fullName evidence="2">Uncharacterized protein LOC117569182</fullName>
    </submittedName>
</protein>
<dbReference type="GO" id="GO:0000400">
    <property type="term" value="F:four-way junction DNA binding"/>
    <property type="evidence" value="ECO:0007669"/>
    <property type="project" value="TreeGrafter"/>
</dbReference>
<name>A0A6P8WQW0_DROAB</name>
<evidence type="ECO:0000313" key="2">
    <source>
        <dbReference type="RefSeq" id="XP_034106141.1"/>
    </source>
</evidence>
<accession>A0A6P8WQW0</accession>
<dbReference type="Proteomes" id="UP000515160">
    <property type="component" value="Chromosome 3"/>
</dbReference>
<dbReference type="GO" id="GO:0005813">
    <property type="term" value="C:centrosome"/>
    <property type="evidence" value="ECO:0007669"/>
    <property type="project" value="TreeGrafter"/>
</dbReference>
<dbReference type="PANTHER" id="PTHR46644">
    <property type="entry name" value="DNA REPAIR PROTEIN XRCC2"/>
    <property type="match status" value="1"/>
</dbReference>
<reference evidence="2" key="1">
    <citation type="submission" date="2025-08" db="UniProtKB">
        <authorList>
            <consortium name="RefSeq"/>
        </authorList>
    </citation>
    <scope>IDENTIFICATION</scope>
    <source>
        <strain evidence="2">15112-1751.03</strain>
        <tissue evidence="2">Whole Adult</tissue>
    </source>
</reference>
<dbReference type="GO" id="GO:0042148">
    <property type="term" value="P:DNA strand invasion"/>
    <property type="evidence" value="ECO:0007669"/>
    <property type="project" value="TreeGrafter"/>
</dbReference>
<organism evidence="1 2">
    <name type="scientific">Drosophila albomicans</name>
    <name type="common">Fruit fly</name>
    <dbReference type="NCBI Taxonomy" id="7291"/>
    <lineage>
        <taxon>Eukaryota</taxon>
        <taxon>Metazoa</taxon>
        <taxon>Ecdysozoa</taxon>
        <taxon>Arthropoda</taxon>
        <taxon>Hexapoda</taxon>
        <taxon>Insecta</taxon>
        <taxon>Pterygota</taxon>
        <taxon>Neoptera</taxon>
        <taxon>Endopterygota</taxon>
        <taxon>Diptera</taxon>
        <taxon>Brachycera</taxon>
        <taxon>Muscomorpha</taxon>
        <taxon>Ephydroidea</taxon>
        <taxon>Drosophilidae</taxon>
        <taxon>Drosophila</taxon>
    </lineage>
</organism>
<dbReference type="InterPro" id="IPR027417">
    <property type="entry name" value="P-loop_NTPase"/>
</dbReference>
<dbReference type="AlphaFoldDB" id="A0A6P8WQW0"/>
<dbReference type="GO" id="GO:0005657">
    <property type="term" value="C:replication fork"/>
    <property type="evidence" value="ECO:0007669"/>
    <property type="project" value="InterPro"/>
</dbReference>
<sequence>MDITSAASIYLHQLGERRPRISDLNASIFPNGGPEPSSLVEISGNRKSGKTLLLMQLVAHCLTRCDVVLLNTSNKIDSQLFGKLLKDAIKASNPNSTTAELEKKFEACMESLEIVNCFSSAQLEMALRALDHYMLLENERISLIAVDSLCEFYWLDLGPEERQRKYTYYMYSLNNLRKICNKFYVSCMYTIDSSFNKNAYESSRSIAVDHKLHLAHFTTGVRTLNNKNILISDKGVEADDENK</sequence>